<comment type="caution">
    <text evidence="1">The sequence shown here is derived from an EMBL/GenBank/DDBJ whole genome shotgun (WGS) entry which is preliminary data.</text>
</comment>
<proteinExistence type="predicted"/>
<dbReference type="AlphaFoldDB" id="X0SI87"/>
<protein>
    <submittedName>
        <fullName evidence="1">Uncharacterized protein</fullName>
    </submittedName>
</protein>
<gene>
    <name evidence="1" type="ORF">S01H1_05712</name>
</gene>
<accession>X0SI87</accession>
<sequence>MGSVTSNPKVNIQLLPAAIVDAFEDRRDLICGQNGTTSDAVSGA</sequence>
<reference evidence="1" key="1">
    <citation type="journal article" date="2014" name="Front. Microbiol.">
        <title>High frequency of phylogenetically diverse reductive dehalogenase-homologous genes in deep subseafloor sedimentary metagenomes.</title>
        <authorList>
            <person name="Kawai M."/>
            <person name="Futagami T."/>
            <person name="Toyoda A."/>
            <person name="Takaki Y."/>
            <person name="Nishi S."/>
            <person name="Hori S."/>
            <person name="Arai W."/>
            <person name="Tsubouchi T."/>
            <person name="Morono Y."/>
            <person name="Uchiyama I."/>
            <person name="Ito T."/>
            <person name="Fujiyama A."/>
            <person name="Inagaki F."/>
            <person name="Takami H."/>
        </authorList>
    </citation>
    <scope>NUCLEOTIDE SEQUENCE</scope>
    <source>
        <strain evidence="1">Expedition CK06-06</strain>
    </source>
</reference>
<name>X0SI87_9ZZZZ</name>
<organism evidence="1">
    <name type="scientific">marine sediment metagenome</name>
    <dbReference type="NCBI Taxonomy" id="412755"/>
    <lineage>
        <taxon>unclassified sequences</taxon>
        <taxon>metagenomes</taxon>
        <taxon>ecological metagenomes</taxon>
    </lineage>
</organism>
<feature type="non-terminal residue" evidence="1">
    <location>
        <position position="44"/>
    </location>
</feature>
<dbReference type="EMBL" id="BARS01002969">
    <property type="protein sequence ID" value="GAF75592.1"/>
    <property type="molecule type" value="Genomic_DNA"/>
</dbReference>
<evidence type="ECO:0000313" key="1">
    <source>
        <dbReference type="EMBL" id="GAF75592.1"/>
    </source>
</evidence>